<organism evidence="1 2">
    <name type="scientific">Pedobacter africanus</name>
    <dbReference type="NCBI Taxonomy" id="151894"/>
    <lineage>
        <taxon>Bacteria</taxon>
        <taxon>Pseudomonadati</taxon>
        <taxon>Bacteroidota</taxon>
        <taxon>Sphingobacteriia</taxon>
        <taxon>Sphingobacteriales</taxon>
        <taxon>Sphingobacteriaceae</taxon>
        <taxon>Pedobacter</taxon>
    </lineage>
</organism>
<comment type="caution">
    <text evidence="1">The sequence shown here is derived from an EMBL/GenBank/DDBJ whole genome shotgun (WGS) entry which is preliminary data.</text>
</comment>
<dbReference type="Proteomes" id="UP001246858">
    <property type="component" value="Unassembled WGS sequence"/>
</dbReference>
<accession>A0ACC6L533</accession>
<sequence length="429" mass="49200">MNASIYSIIQQLEIYIQKAHQSGNKYDFIDPAQELFIELEELENQEEAIEPLFLLIERSPDIDYGGPGPLGQFLEAFEGGIYEEKLLESLQRKPTLYTIHLLDMLLQDSNHPQQARYLDTMRTIAVNPVLPEDIRQEAMDNLQYALENLHPWDDALKERLSEVESLLEEADAQHALELEKLKQHQPPAPVDEVNHNGITFKVLTRKAVEAYLPTITDLPGMDPLYDIWDEWRFPTWHENGYFLLAEEEVEAQKLELDYSIDGVDDITVLGFIFLKGLKLDTYLMAFDTDNSPALIVHGDLQCQNIHLFGNVHYIGGKVTADFIWAKYNHGELYLNGYVEAKTILADDMSVFIRQVADTTALVSIMGMNISVKHPLEAQWLQRPSTHGLEEVFVAEVYETDEWGETGLREEGPDTALERIKQNKPFLKWP</sequence>
<evidence type="ECO:0000313" key="2">
    <source>
        <dbReference type="Proteomes" id="UP001246858"/>
    </source>
</evidence>
<evidence type="ECO:0000313" key="1">
    <source>
        <dbReference type="EMBL" id="MDR6786487.1"/>
    </source>
</evidence>
<gene>
    <name evidence="1" type="ORF">J2X78_005082</name>
</gene>
<keyword evidence="2" id="KW-1185">Reference proteome</keyword>
<proteinExistence type="predicted"/>
<protein>
    <submittedName>
        <fullName evidence="1">Uncharacterized protein</fullName>
    </submittedName>
</protein>
<reference evidence="1" key="1">
    <citation type="submission" date="2023-07" db="EMBL/GenBank/DDBJ databases">
        <title>Sorghum-associated microbial communities from plants grown in Nebraska, USA.</title>
        <authorList>
            <person name="Schachtman D."/>
        </authorList>
    </citation>
    <scope>NUCLEOTIDE SEQUENCE</scope>
    <source>
        <strain evidence="1">2697</strain>
    </source>
</reference>
<dbReference type="EMBL" id="JAVDTF010000007">
    <property type="protein sequence ID" value="MDR6786487.1"/>
    <property type="molecule type" value="Genomic_DNA"/>
</dbReference>
<name>A0ACC6L533_9SPHI</name>